<keyword evidence="1" id="KW-0677">Repeat</keyword>
<accession>A0A6P8JYT3</accession>
<dbReference type="Pfam" id="PF00240">
    <property type="entry name" value="ubiquitin"/>
    <property type="match status" value="1"/>
</dbReference>
<dbReference type="InterPro" id="IPR029071">
    <property type="entry name" value="Ubiquitin-like_domsf"/>
</dbReference>
<dbReference type="Gene3D" id="3.10.20.90">
    <property type="entry name" value="Phosphatidylinositol 3-kinase Catalytic Subunit, Chain A, domain 1"/>
    <property type="match status" value="1"/>
</dbReference>
<comment type="function">
    <text evidence="5">Multiubiquitin chain receptor involved in modulation of proteasomal degradation. Involved in nucleotide excision repair.</text>
</comment>
<dbReference type="Pfam" id="PF09280">
    <property type="entry name" value="XPC-binding"/>
    <property type="match status" value="1"/>
</dbReference>
<dbReference type="CDD" id="cd14280">
    <property type="entry name" value="UBA1_Rad23_like"/>
    <property type="match status" value="1"/>
</dbReference>
<dbReference type="FunFam" id="1.10.10.540:FF:000013">
    <property type="entry name" value="Ubiquitin family protein"/>
    <property type="match status" value="1"/>
</dbReference>
<dbReference type="RefSeq" id="XP_033162157.1">
    <property type="nucleotide sequence ID" value="XM_033306266.1"/>
</dbReference>
<dbReference type="GeneID" id="117142347"/>
<dbReference type="AlphaFoldDB" id="A0A6P8JYT3"/>
<dbReference type="InterPro" id="IPR015940">
    <property type="entry name" value="UBA"/>
</dbReference>
<evidence type="ECO:0000256" key="3">
    <source>
        <dbReference type="ARBA" id="ARBA00023204"/>
    </source>
</evidence>
<dbReference type="GO" id="GO:0005654">
    <property type="term" value="C:nucleoplasm"/>
    <property type="evidence" value="ECO:0007669"/>
    <property type="project" value="TreeGrafter"/>
</dbReference>
<dbReference type="SMART" id="SM00213">
    <property type="entry name" value="UBQ"/>
    <property type="match status" value="1"/>
</dbReference>
<protein>
    <recommendedName>
        <fullName evidence="5">UV excision repair protein RAD23</fullName>
    </recommendedName>
</protein>
<dbReference type="InterPro" id="IPR036353">
    <property type="entry name" value="XPC-bd_sf"/>
</dbReference>
<dbReference type="GO" id="GO:0070628">
    <property type="term" value="F:proteasome binding"/>
    <property type="evidence" value="ECO:0007669"/>
    <property type="project" value="TreeGrafter"/>
</dbReference>
<keyword evidence="3 5" id="KW-0234">DNA repair</keyword>
<dbReference type="PANTHER" id="PTHR10621:SF0">
    <property type="entry name" value="UV EXCISION REPAIR PROTEIN RAD23"/>
    <property type="match status" value="1"/>
</dbReference>
<feature type="domain" description="UBA" evidence="6">
    <location>
        <begin position="267"/>
        <end position="308"/>
    </location>
</feature>
<evidence type="ECO:0000313" key="8">
    <source>
        <dbReference type="Proteomes" id="UP000515162"/>
    </source>
</evidence>
<evidence type="ECO:0000256" key="5">
    <source>
        <dbReference type="RuleBase" id="RU367049"/>
    </source>
</evidence>
<dbReference type="InterPro" id="IPR004806">
    <property type="entry name" value="Rad23"/>
</dbReference>
<dbReference type="GO" id="GO:0005829">
    <property type="term" value="C:cytosol"/>
    <property type="evidence" value="ECO:0007669"/>
    <property type="project" value="TreeGrafter"/>
</dbReference>
<dbReference type="PRINTS" id="PR01839">
    <property type="entry name" value="RAD23PROTEIN"/>
</dbReference>
<dbReference type="InterPro" id="IPR000626">
    <property type="entry name" value="Ubiquitin-like_dom"/>
</dbReference>
<evidence type="ECO:0000256" key="1">
    <source>
        <dbReference type="ARBA" id="ARBA00022737"/>
    </source>
</evidence>
<dbReference type="GO" id="GO:0003684">
    <property type="term" value="F:damaged DNA binding"/>
    <property type="evidence" value="ECO:0007669"/>
    <property type="project" value="UniProtKB-UniRule"/>
</dbReference>
<evidence type="ECO:0000313" key="9">
    <source>
        <dbReference type="RefSeq" id="XP_033162157.1"/>
    </source>
</evidence>
<feature type="domain" description="UBA" evidence="6">
    <location>
        <begin position="135"/>
        <end position="175"/>
    </location>
</feature>
<dbReference type="Gene3D" id="1.10.10.540">
    <property type="entry name" value="XPC-binding domain"/>
    <property type="match status" value="1"/>
</dbReference>
<dbReference type="PANTHER" id="PTHR10621">
    <property type="entry name" value="UV EXCISION REPAIR PROTEIN RAD23"/>
    <property type="match status" value="1"/>
</dbReference>
<dbReference type="CDD" id="cd14281">
    <property type="entry name" value="UBA2_Rad23_like"/>
    <property type="match status" value="1"/>
</dbReference>
<dbReference type="GO" id="GO:0031593">
    <property type="term" value="F:polyubiquitin modification-dependent protein binding"/>
    <property type="evidence" value="ECO:0007669"/>
    <property type="project" value="UniProtKB-UniRule"/>
</dbReference>
<dbReference type="SMART" id="SM00165">
    <property type="entry name" value="UBA"/>
    <property type="match status" value="2"/>
</dbReference>
<keyword evidence="5" id="KW-0963">Cytoplasm</keyword>
<dbReference type="SUPFAM" id="SSF101238">
    <property type="entry name" value="XPC-binding domain"/>
    <property type="match status" value="1"/>
</dbReference>
<dbReference type="InterPro" id="IPR009060">
    <property type="entry name" value="UBA-like_sf"/>
</dbReference>
<reference evidence="9" key="1">
    <citation type="submission" date="2025-08" db="UniProtKB">
        <authorList>
            <consortium name="RefSeq"/>
        </authorList>
    </citation>
    <scope>IDENTIFICATION</scope>
    <source>
        <strain evidence="9">Mau12</strain>
        <tissue evidence="9">Whole Body</tissue>
    </source>
</reference>
<organism evidence="8 9">
    <name type="scientific">Drosophila mauritiana</name>
    <name type="common">Fruit fly</name>
    <dbReference type="NCBI Taxonomy" id="7226"/>
    <lineage>
        <taxon>Eukaryota</taxon>
        <taxon>Metazoa</taxon>
        <taxon>Ecdysozoa</taxon>
        <taxon>Arthropoda</taxon>
        <taxon>Hexapoda</taxon>
        <taxon>Insecta</taxon>
        <taxon>Pterygota</taxon>
        <taxon>Neoptera</taxon>
        <taxon>Endopterygota</taxon>
        <taxon>Diptera</taxon>
        <taxon>Brachycera</taxon>
        <taxon>Muscomorpha</taxon>
        <taxon>Ephydroidea</taxon>
        <taxon>Drosophilidae</taxon>
        <taxon>Drosophila</taxon>
        <taxon>Sophophora</taxon>
    </lineage>
</organism>
<proteinExistence type="inferred from homology"/>
<evidence type="ECO:0000259" key="6">
    <source>
        <dbReference type="PROSITE" id="PS50030"/>
    </source>
</evidence>
<keyword evidence="2 5" id="KW-0227">DNA damage</keyword>
<dbReference type="SUPFAM" id="SSF46934">
    <property type="entry name" value="UBA-like"/>
    <property type="match status" value="2"/>
</dbReference>
<sequence>MTQPPHIHITITNTRSKIKFNKKEKTMKLSIRMLDQRTITLEMDESQEVRALKQRLGKSPEVAMAAENLQLIYNGRIMEDAMPLSEYRIAEDKIIVLMGKKKVIESPPEKQVAPTPPLAAGPTVLRTEDVAPSLAPNDQWVNDLMSMGYGEEEVRSALRASFNHPERAIEYLINGIPQEVASEQGLAAVPNVQASEQLQHLLADPSITRMHEMLNQNPELMHRLMDRLAETDPATFEALGRNQGFLNMISGGARRTNEVGHLEITLTAEEAAAVGRLEALGFERVMAVQAYLACDKDEQLAAEILIRQSEEDRD</sequence>
<dbReference type="Pfam" id="PF00627">
    <property type="entry name" value="UBA"/>
    <property type="match status" value="2"/>
</dbReference>
<comment type="subcellular location">
    <subcellularLocation>
        <location evidence="5">Nucleus</location>
    </subcellularLocation>
    <subcellularLocation>
        <location evidence="5">Cytoplasm</location>
    </subcellularLocation>
</comment>
<feature type="domain" description="Ubiquitin-like" evidence="7">
    <location>
        <begin position="27"/>
        <end position="102"/>
    </location>
</feature>
<evidence type="ECO:0000256" key="2">
    <source>
        <dbReference type="ARBA" id="ARBA00022763"/>
    </source>
</evidence>
<dbReference type="FunFam" id="1.10.8.10:FF:000002">
    <property type="entry name" value="UV excision repair protein RAD23 homolog"/>
    <property type="match status" value="1"/>
</dbReference>
<gene>
    <name evidence="9" type="primary">LOC117142347</name>
</gene>
<dbReference type="InterPro" id="IPR015360">
    <property type="entry name" value="XPC-bd"/>
</dbReference>
<keyword evidence="8" id="KW-1185">Reference proteome</keyword>
<evidence type="ECO:0000259" key="7">
    <source>
        <dbReference type="PROSITE" id="PS50053"/>
    </source>
</evidence>
<evidence type="ECO:0000256" key="4">
    <source>
        <dbReference type="ARBA" id="ARBA00023242"/>
    </source>
</evidence>
<dbReference type="GO" id="GO:0006289">
    <property type="term" value="P:nucleotide-excision repair"/>
    <property type="evidence" value="ECO:0007669"/>
    <property type="project" value="UniProtKB-UniRule"/>
</dbReference>
<dbReference type="GO" id="GO:0043130">
    <property type="term" value="F:ubiquitin binding"/>
    <property type="evidence" value="ECO:0007669"/>
    <property type="project" value="UniProtKB-UniRule"/>
</dbReference>
<dbReference type="Proteomes" id="UP000515162">
    <property type="component" value="Chromosome 3R"/>
</dbReference>
<dbReference type="FunFam" id="1.10.8.10:FF:000003">
    <property type="entry name" value="UV excision repair protein RAD23 homolog"/>
    <property type="match status" value="1"/>
</dbReference>
<comment type="similarity">
    <text evidence="5">Belongs to the RAD23 family.</text>
</comment>
<dbReference type="PROSITE" id="PS50030">
    <property type="entry name" value="UBA"/>
    <property type="match status" value="2"/>
</dbReference>
<dbReference type="GO" id="GO:0043161">
    <property type="term" value="P:proteasome-mediated ubiquitin-dependent protein catabolic process"/>
    <property type="evidence" value="ECO:0007669"/>
    <property type="project" value="UniProtKB-UniRule"/>
</dbReference>
<dbReference type="SUPFAM" id="SSF54236">
    <property type="entry name" value="Ubiquitin-like"/>
    <property type="match status" value="1"/>
</dbReference>
<dbReference type="PROSITE" id="PS50053">
    <property type="entry name" value="UBIQUITIN_2"/>
    <property type="match status" value="1"/>
</dbReference>
<name>A0A6P8JYT3_DROMA</name>
<dbReference type="Gene3D" id="1.10.8.10">
    <property type="entry name" value="DNA helicase RuvA subunit, C-terminal domain"/>
    <property type="match status" value="2"/>
</dbReference>
<keyword evidence="4 5" id="KW-0539">Nucleus</keyword>